<name>A0A412VJF1_PHOVU</name>
<dbReference type="RefSeq" id="WP_117866540.1">
    <property type="nucleotide sequence ID" value="NZ_QRYT01000037.1"/>
</dbReference>
<dbReference type="Proteomes" id="UP000285379">
    <property type="component" value="Unassembled WGS sequence"/>
</dbReference>
<protein>
    <submittedName>
        <fullName evidence="2">Uncharacterized protein</fullName>
    </submittedName>
</protein>
<gene>
    <name evidence="2" type="ORF">DWW27_14695</name>
</gene>
<feature type="compositionally biased region" description="Polar residues" evidence="1">
    <location>
        <begin position="203"/>
        <end position="220"/>
    </location>
</feature>
<sequence>MNYQQILALLQAKFAGVRKDGLAQLARMIALQVTSQEEAQALIDKLDVEKVTETVKDYRKDVDKEVSEANKTYEGNLKKKFKFVELDDQTPADDPTKKTNPDDLQAAIKAAVAEVVKPLNDEIAALRGSKISESRLQMLTEKLGSCKDETFKAKVLKDFNRMSFTDDNAFNEYLTETETDIAAFNQDLANKGLGEQGKPMFGQKNNDGVSSGVASFIQSQTEKENSLGGKEV</sequence>
<evidence type="ECO:0000256" key="1">
    <source>
        <dbReference type="SAM" id="MobiDB-lite"/>
    </source>
</evidence>
<organism evidence="2 3">
    <name type="scientific">Phocaeicola vulgatus</name>
    <name type="common">Bacteroides vulgatus</name>
    <dbReference type="NCBI Taxonomy" id="821"/>
    <lineage>
        <taxon>Bacteria</taxon>
        <taxon>Pseudomonadati</taxon>
        <taxon>Bacteroidota</taxon>
        <taxon>Bacteroidia</taxon>
        <taxon>Bacteroidales</taxon>
        <taxon>Bacteroidaceae</taxon>
        <taxon>Phocaeicola</taxon>
    </lineage>
</organism>
<evidence type="ECO:0000313" key="2">
    <source>
        <dbReference type="EMBL" id="RGV06598.1"/>
    </source>
</evidence>
<reference evidence="2 3" key="1">
    <citation type="submission" date="2018-08" db="EMBL/GenBank/DDBJ databases">
        <title>A genome reference for cultivated species of the human gut microbiota.</title>
        <authorList>
            <person name="Zou Y."/>
            <person name="Xue W."/>
            <person name="Luo G."/>
        </authorList>
    </citation>
    <scope>NUCLEOTIDE SEQUENCE [LARGE SCALE GENOMIC DNA]</scope>
    <source>
        <strain evidence="2 3">AF14-8</strain>
    </source>
</reference>
<dbReference type="EMBL" id="QRYT01000037">
    <property type="protein sequence ID" value="RGV06598.1"/>
    <property type="molecule type" value="Genomic_DNA"/>
</dbReference>
<accession>A0A412VJF1</accession>
<proteinExistence type="predicted"/>
<comment type="caution">
    <text evidence="2">The sequence shown here is derived from an EMBL/GenBank/DDBJ whole genome shotgun (WGS) entry which is preliminary data.</text>
</comment>
<evidence type="ECO:0000313" key="3">
    <source>
        <dbReference type="Proteomes" id="UP000285379"/>
    </source>
</evidence>
<feature type="region of interest" description="Disordered" evidence="1">
    <location>
        <begin position="194"/>
        <end position="232"/>
    </location>
</feature>
<feature type="compositionally biased region" description="Basic and acidic residues" evidence="1">
    <location>
        <begin position="221"/>
        <end position="232"/>
    </location>
</feature>
<dbReference type="AlphaFoldDB" id="A0A412VJF1"/>